<name>A0A0E9PJB4_ANGAN</name>
<dbReference type="AlphaFoldDB" id="A0A0E9PJB4"/>
<evidence type="ECO:0000313" key="1">
    <source>
        <dbReference type="EMBL" id="JAH04362.1"/>
    </source>
</evidence>
<accession>A0A0E9PJB4</accession>
<dbReference type="EMBL" id="GBXM01104215">
    <property type="protein sequence ID" value="JAH04362.1"/>
    <property type="molecule type" value="Transcribed_RNA"/>
</dbReference>
<reference evidence="1" key="1">
    <citation type="submission" date="2014-11" db="EMBL/GenBank/DDBJ databases">
        <authorList>
            <person name="Amaro Gonzalez C."/>
        </authorList>
    </citation>
    <scope>NUCLEOTIDE SEQUENCE</scope>
</reference>
<proteinExistence type="predicted"/>
<organism evidence="1">
    <name type="scientific">Anguilla anguilla</name>
    <name type="common">European freshwater eel</name>
    <name type="synonym">Muraena anguilla</name>
    <dbReference type="NCBI Taxonomy" id="7936"/>
    <lineage>
        <taxon>Eukaryota</taxon>
        <taxon>Metazoa</taxon>
        <taxon>Chordata</taxon>
        <taxon>Craniata</taxon>
        <taxon>Vertebrata</taxon>
        <taxon>Euteleostomi</taxon>
        <taxon>Actinopterygii</taxon>
        <taxon>Neopterygii</taxon>
        <taxon>Teleostei</taxon>
        <taxon>Anguilliformes</taxon>
        <taxon>Anguillidae</taxon>
        <taxon>Anguilla</taxon>
    </lineage>
</organism>
<reference evidence="1" key="2">
    <citation type="journal article" date="2015" name="Fish Shellfish Immunol.">
        <title>Early steps in the European eel (Anguilla anguilla)-Vibrio vulnificus interaction in the gills: Role of the RtxA13 toxin.</title>
        <authorList>
            <person name="Callol A."/>
            <person name="Pajuelo D."/>
            <person name="Ebbesson L."/>
            <person name="Teles M."/>
            <person name="MacKenzie S."/>
            <person name="Amaro C."/>
        </authorList>
    </citation>
    <scope>NUCLEOTIDE SEQUENCE</scope>
</reference>
<protein>
    <submittedName>
        <fullName evidence="1">Uncharacterized protein</fullName>
    </submittedName>
</protein>
<sequence>MSIESDLVRQLDFDYQVDDFAGRKARKTPI</sequence>